<keyword evidence="1" id="KW-0597">Phosphoprotein</keyword>
<proteinExistence type="predicted"/>
<dbReference type="SUPFAM" id="SSF52172">
    <property type="entry name" value="CheY-like"/>
    <property type="match status" value="1"/>
</dbReference>
<feature type="modified residue" description="4-aspartylphosphate" evidence="1">
    <location>
        <position position="90"/>
    </location>
</feature>
<dbReference type="SMART" id="SM00448">
    <property type="entry name" value="REC"/>
    <property type="match status" value="1"/>
</dbReference>
<evidence type="ECO:0000256" key="1">
    <source>
        <dbReference type="PROSITE-ProRule" id="PRU00169"/>
    </source>
</evidence>
<reference evidence="3 4" key="1">
    <citation type="submission" date="2017-10" db="EMBL/GenBank/DDBJ databases">
        <title>Massilia psychrophilum sp. nov., a novel purple-pigmented bacterium isolated from Tianshan glacier, Xinjiang Municipality, China.</title>
        <authorList>
            <person name="Wang H."/>
        </authorList>
    </citation>
    <scope>NUCLEOTIDE SEQUENCE [LARGE SCALE GENOMIC DNA]</scope>
    <source>
        <strain evidence="3 4">JCM 30074</strain>
    </source>
</reference>
<comment type="caution">
    <text evidence="3">The sequence shown here is derived from an EMBL/GenBank/DDBJ whole genome shotgun (WGS) entry which is preliminary data.</text>
</comment>
<dbReference type="InterPro" id="IPR021800">
    <property type="entry name" value="DUF3369"/>
</dbReference>
<accession>A0A2G8T9G8</accession>
<dbReference type="GO" id="GO:0000160">
    <property type="term" value="P:phosphorelay signal transduction system"/>
    <property type="evidence" value="ECO:0007669"/>
    <property type="project" value="InterPro"/>
</dbReference>
<dbReference type="Pfam" id="PF11849">
    <property type="entry name" value="DUF3369"/>
    <property type="match status" value="1"/>
</dbReference>
<feature type="domain" description="Response regulatory" evidence="2">
    <location>
        <begin position="35"/>
        <end position="159"/>
    </location>
</feature>
<gene>
    <name evidence="3" type="ORF">CR105_24970</name>
</gene>
<dbReference type="OrthoDB" id="9787688at2"/>
<name>A0A2G8T9G8_9BURK</name>
<keyword evidence="4" id="KW-1185">Reference proteome</keyword>
<evidence type="ECO:0000313" key="3">
    <source>
        <dbReference type="EMBL" id="PIL42338.1"/>
    </source>
</evidence>
<dbReference type="Gene3D" id="3.40.50.2300">
    <property type="match status" value="1"/>
</dbReference>
<evidence type="ECO:0000259" key="2">
    <source>
        <dbReference type="PROSITE" id="PS50110"/>
    </source>
</evidence>
<dbReference type="InterPro" id="IPR001789">
    <property type="entry name" value="Sig_transdc_resp-reg_receiver"/>
</dbReference>
<dbReference type="RefSeq" id="WP_099793322.1">
    <property type="nucleotide sequence ID" value="NZ_JBHLYV010000100.1"/>
</dbReference>
<protein>
    <recommendedName>
        <fullName evidence="2">Response regulatory domain-containing protein</fullName>
    </recommendedName>
</protein>
<dbReference type="PROSITE" id="PS50110">
    <property type="entry name" value="RESPONSE_REGULATORY"/>
    <property type="match status" value="1"/>
</dbReference>
<sequence length="344" mass="36710">MGNTEDDDDWLIDDDDAVRSAASAALAAGTLPPWRVLVVDDDTDVHAVTRLALRNVGFMGRELELFSAHSAAEGFALLRDTADIALVLLDVVMETEDAGLVLARRIREELGNHTVRVVLRTGQPGQAPEQRVIIDYDIHDYKAKTELTTQRLFTAVISALRAYDTLTTLERSRAALSRVLASAGDLNRAAYHGGSLRDFAAGMLGQLTSVLDAGAEGMLCVMAADGGELAILAAGGAYADLAGQARLPAGHPLRPAFERALLAQCSEHGDDATVLLVPAEQQRRACIALIPALQVAPIQRDLLELFGQLAAAAFDNHYLFDQLRALRQSAGAPAPPLPGIFPAH</sequence>
<organism evidence="3 4">
    <name type="scientific">Massilia eurypsychrophila</name>
    <dbReference type="NCBI Taxonomy" id="1485217"/>
    <lineage>
        <taxon>Bacteria</taxon>
        <taxon>Pseudomonadati</taxon>
        <taxon>Pseudomonadota</taxon>
        <taxon>Betaproteobacteria</taxon>
        <taxon>Burkholderiales</taxon>
        <taxon>Oxalobacteraceae</taxon>
        <taxon>Telluria group</taxon>
        <taxon>Massilia</taxon>
    </lineage>
</organism>
<dbReference type="Proteomes" id="UP000230390">
    <property type="component" value="Unassembled WGS sequence"/>
</dbReference>
<dbReference type="EMBL" id="PDOC01000029">
    <property type="protein sequence ID" value="PIL42338.1"/>
    <property type="molecule type" value="Genomic_DNA"/>
</dbReference>
<evidence type="ECO:0000313" key="4">
    <source>
        <dbReference type="Proteomes" id="UP000230390"/>
    </source>
</evidence>
<dbReference type="InterPro" id="IPR011006">
    <property type="entry name" value="CheY-like_superfamily"/>
</dbReference>
<dbReference type="AlphaFoldDB" id="A0A2G8T9G8"/>